<reference evidence="2" key="1">
    <citation type="journal article" date="2021" name="Environ. Microbiol.">
        <title>Genomic characterization of three novel Desulfobacterota classes expand the metabolic and phylogenetic diversity of the phylum.</title>
        <authorList>
            <person name="Murphy C.L."/>
            <person name="Biggerstaff J."/>
            <person name="Eichhorn A."/>
            <person name="Ewing E."/>
            <person name="Shahan R."/>
            <person name="Soriano D."/>
            <person name="Stewart S."/>
            <person name="VanMol K."/>
            <person name="Walker R."/>
            <person name="Walters P."/>
            <person name="Elshahed M.S."/>
            <person name="Youssef N.H."/>
        </authorList>
    </citation>
    <scope>NUCLEOTIDE SEQUENCE</scope>
    <source>
        <strain evidence="2">Zod_Metabat.24</strain>
    </source>
</reference>
<dbReference type="Pfam" id="PF03548">
    <property type="entry name" value="LolA"/>
    <property type="match status" value="1"/>
</dbReference>
<dbReference type="InterPro" id="IPR029046">
    <property type="entry name" value="LolA/LolB/LppX"/>
</dbReference>
<gene>
    <name evidence="2" type="ORF">JW984_03390</name>
</gene>
<evidence type="ECO:0000313" key="2">
    <source>
        <dbReference type="EMBL" id="MBN1572224.1"/>
    </source>
</evidence>
<dbReference type="PANTHER" id="PTHR35869:SF1">
    <property type="entry name" value="OUTER-MEMBRANE LIPOPROTEIN CARRIER PROTEIN"/>
    <property type="match status" value="1"/>
</dbReference>
<sequence length="222" mass="24516">MKKILVSVLLLLFAAAPAAAGNTDEVDDLLKGMEAFWAEVDTMVCNFTQKKRLPLFDAEIVSKGSFAYKRPGTMIWRYDPPEETVMAVKPGVVTIYFKENNRAKVIHLGKDENYPQAMTFGLGGTADQKGLKEKFDVALTKAGDKRTLTLIPKERGGGDRFEKIVITIRKDFTPISTVIHFSAEDVTAFDFKNVVINGPVDKKTFKLVLPKGVVVEEVGSGK</sequence>
<dbReference type="AlphaFoldDB" id="A0A9D8PM96"/>
<reference evidence="2" key="2">
    <citation type="submission" date="2021-01" db="EMBL/GenBank/DDBJ databases">
        <authorList>
            <person name="Hahn C.R."/>
            <person name="Youssef N.H."/>
            <person name="Elshahed M."/>
        </authorList>
    </citation>
    <scope>NUCLEOTIDE SEQUENCE</scope>
    <source>
        <strain evidence="2">Zod_Metabat.24</strain>
    </source>
</reference>
<keyword evidence="2" id="KW-0449">Lipoprotein</keyword>
<feature type="signal peptide" evidence="1">
    <location>
        <begin position="1"/>
        <end position="20"/>
    </location>
</feature>
<evidence type="ECO:0000313" key="3">
    <source>
        <dbReference type="Proteomes" id="UP000809273"/>
    </source>
</evidence>
<dbReference type="InterPro" id="IPR004564">
    <property type="entry name" value="OM_lipoprot_carrier_LolA-like"/>
</dbReference>
<keyword evidence="1" id="KW-0732">Signal</keyword>
<dbReference type="SUPFAM" id="SSF89392">
    <property type="entry name" value="Prokaryotic lipoproteins and lipoprotein localization factors"/>
    <property type="match status" value="1"/>
</dbReference>
<protein>
    <submittedName>
        <fullName evidence="2">Outer membrane lipoprotein carrier protein LolA</fullName>
    </submittedName>
</protein>
<organism evidence="2 3">
    <name type="scientific">Candidatus Zymogenus saltonus</name>
    <dbReference type="NCBI Taxonomy" id="2844893"/>
    <lineage>
        <taxon>Bacteria</taxon>
        <taxon>Deltaproteobacteria</taxon>
        <taxon>Candidatus Zymogenia</taxon>
        <taxon>Candidatus Zymogeniales</taxon>
        <taxon>Candidatus Zymogenaceae</taxon>
        <taxon>Candidatus Zymogenus</taxon>
    </lineage>
</organism>
<comment type="caution">
    <text evidence="2">The sequence shown here is derived from an EMBL/GenBank/DDBJ whole genome shotgun (WGS) entry which is preliminary data.</text>
</comment>
<evidence type="ECO:0000256" key="1">
    <source>
        <dbReference type="SAM" id="SignalP"/>
    </source>
</evidence>
<feature type="chain" id="PRO_5038411479" evidence="1">
    <location>
        <begin position="21"/>
        <end position="222"/>
    </location>
</feature>
<name>A0A9D8PM96_9DELT</name>
<dbReference type="PANTHER" id="PTHR35869">
    <property type="entry name" value="OUTER-MEMBRANE LIPOPROTEIN CARRIER PROTEIN"/>
    <property type="match status" value="1"/>
</dbReference>
<dbReference type="EMBL" id="JAFGIX010000017">
    <property type="protein sequence ID" value="MBN1572224.1"/>
    <property type="molecule type" value="Genomic_DNA"/>
</dbReference>
<proteinExistence type="predicted"/>
<accession>A0A9D8PM96</accession>
<dbReference type="Proteomes" id="UP000809273">
    <property type="component" value="Unassembled WGS sequence"/>
</dbReference>
<dbReference type="Gene3D" id="2.50.20.10">
    <property type="entry name" value="Lipoprotein localisation LolA/LolB/LppX"/>
    <property type="match status" value="1"/>
</dbReference>
<dbReference type="CDD" id="cd16325">
    <property type="entry name" value="LolA"/>
    <property type="match status" value="1"/>
</dbReference>